<feature type="compositionally biased region" description="Basic and acidic residues" evidence="9">
    <location>
        <begin position="491"/>
        <end position="509"/>
    </location>
</feature>
<evidence type="ECO:0000259" key="10">
    <source>
        <dbReference type="PROSITE" id="PS51721"/>
    </source>
</evidence>
<dbReference type="Gene3D" id="3.40.50.300">
    <property type="entry name" value="P-loop containing nucleotide triphosphate hydrolases"/>
    <property type="match status" value="1"/>
</dbReference>
<name>A0AA40FA20_9PEZI</name>
<feature type="region of interest" description="Disordered" evidence="9">
    <location>
        <begin position="1"/>
        <end position="24"/>
    </location>
</feature>
<evidence type="ECO:0000256" key="2">
    <source>
        <dbReference type="ARBA" id="ARBA00004604"/>
    </source>
</evidence>
<dbReference type="EMBL" id="JAUKUD010000001">
    <property type="protein sequence ID" value="KAK0753802.1"/>
    <property type="molecule type" value="Genomic_DNA"/>
</dbReference>
<keyword evidence="5 8" id="KW-0547">Nucleotide-binding</keyword>
<feature type="region of interest" description="Disordered" evidence="9">
    <location>
        <begin position="476"/>
        <end position="599"/>
    </location>
</feature>
<evidence type="ECO:0000256" key="7">
    <source>
        <dbReference type="ARBA" id="ARBA00023242"/>
    </source>
</evidence>
<dbReference type="SUPFAM" id="SSF52540">
    <property type="entry name" value="P-loop containing nucleoside triphosphate hydrolases"/>
    <property type="match status" value="1"/>
</dbReference>
<dbReference type="PRINTS" id="PR00326">
    <property type="entry name" value="GTP1OBG"/>
</dbReference>
<dbReference type="InterPro" id="IPR050755">
    <property type="entry name" value="TRAFAC_YlqF/YawG_RiboMat"/>
</dbReference>
<protein>
    <recommendedName>
        <fullName evidence="3 8">Nucleolar GTP-binding protein 2</fullName>
    </recommendedName>
</protein>
<keyword evidence="7 8" id="KW-0539">Nucleus</keyword>
<evidence type="ECO:0000256" key="3">
    <source>
        <dbReference type="ARBA" id="ARBA00022127"/>
    </source>
</evidence>
<dbReference type="InterPro" id="IPR006073">
    <property type="entry name" value="GTP-bd"/>
</dbReference>
<comment type="caution">
    <text evidence="11">The sequence shown here is derived from an EMBL/GenBank/DDBJ whole genome shotgun (WGS) entry which is preliminary data.</text>
</comment>
<dbReference type="InterPro" id="IPR012971">
    <property type="entry name" value="NOG2_N_dom"/>
</dbReference>
<keyword evidence="6 8" id="KW-0342">GTP-binding</keyword>
<feature type="compositionally biased region" description="Acidic residues" evidence="9">
    <location>
        <begin position="548"/>
        <end position="588"/>
    </location>
</feature>
<dbReference type="PROSITE" id="PS51721">
    <property type="entry name" value="G_CP"/>
    <property type="match status" value="1"/>
</dbReference>
<dbReference type="Gene3D" id="1.10.1580.10">
    <property type="match status" value="1"/>
</dbReference>
<dbReference type="PANTHER" id="PTHR11089:SF9">
    <property type="entry name" value="NUCLEOLAR GTP-BINDING PROTEIN 2"/>
    <property type="match status" value="1"/>
</dbReference>
<dbReference type="GO" id="GO:0005730">
    <property type="term" value="C:nucleolus"/>
    <property type="evidence" value="ECO:0007669"/>
    <property type="project" value="UniProtKB-SubCell"/>
</dbReference>
<organism evidence="11 12">
    <name type="scientific">Schizothecium vesticola</name>
    <dbReference type="NCBI Taxonomy" id="314040"/>
    <lineage>
        <taxon>Eukaryota</taxon>
        <taxon>Fungi</taxon>
        <taxon>Dikarya</taxon>
        <taxon>Ascomycota</taxon>
        <taxon>Pezizomycotina</taxon>
        <taxon>Sordariomycetes</taxon>
        <taxon>Sordariomycetidae</taxon>
        <taxon>Sordariales</taxon>
        <taxon>Schizotheciaceae</taxon>
        <taxon>Schizothecium</taxon>
    </lineage>
</organism>
<dbReference type="GO" id="GO:0005525">
    <property type="term" value="F:GTP binding"/>
    <property type="evidence" value="ECO:0007669"/>
    <property type="project" value="UniProtKB-KW"/>
</dbReference>
<sequence>MGIAKKERSRHEREGHVKGDPKVKGENFYRTAKKVKSLNMLKGQGAKHDKDGKIIQAAPYQSREVPKAIIEPNRRWFTNTRVIAQDTLKSFREAIAEKEKDPYSVLLKSNKLPLSLIRDGPQDAMKKHEAKMTIESEPFADAFGPKMQRKRPKISFNSIDDLAADTEKSLENFHTRVEEKKFLSGVAGPLPELADGYVEEEEFSVSTAKEAIFNKGQSKRIWNELYKVIDSSDVILHVLDARDPVGTRCRHVEKYLATEAPHKHLVFVLNKIDLVPSKTAAAWIRVLQKDHPTCAMRASMKNPFGRGSLIDLLRQFSILHKDRKQISVGLIGYPNIGKSSIINALKGKAVTKVAPIPGETKVWQYVTLMRRIYMIDCPGIVPPNQNDTPEDLLLRGVVRVENVDNPEQYIPAVLNRVKLHHMERTYELKGWKDHMEFLELLARKGGRLLKGGEPDVDGVAKMVLNDFMRGKIPWFHPAPAMEGTEDGPLTEGREGRLGEMRIKRKRDEAESTEEDDFGGFSSDSDSEVEAEPKEVEVSSAEDMIPLGDSDEEEEEAEGSDSDGNDGEDESDVVIEGAEELIDSEDEEAPPVTKKRRKAK</sequence>
<comment type="function">
    <text evidence="1 8">GTPase that associates with pre-60S ribosomal subunits in the nucleolus and is required for their nuclear export and maturation.</text>
</comment>
<proteinExistence type="inferred from homology"/>
<comment type="similarity">
    <text evidence="8">Belongs to the TRAFAC class YlqF/YawG GTPase family. NOG2 subfamily.</text>
</comment>
<evidence type="ECO:0000313" key="11">
    <source>
        <dbReference type="EMBL" id="KAK0753802.1"/>
    </source>
</evidence>
<dbReference type="FunFam" id="1.10.1580.10:FF:000005">
    <property type="entry name" value="Nucleolar GTP-binding protein 2"/>
    <property type="match status" value="1"/>
</dbReference>
<comment type="subcellular location">
    <subcellularLocation>
        <location evidence="2 8">Nucleus</location>
        <location evidence="2 8">Nucleolus</location>
    </subcellularLocation>
</comment>
<evidence type="ECO:0000256" key="5">
    <source>
        <dbReference type="ARBA" id="ARBA00022741"/>
    </source>
</evidence>
<dbReference type="GO" id="GO:0042254">
    <property type="term" value="P:ribosome biogenesis"/>
    <property type="evidence" value="ECO:0007669"/>
    <property type="project" value="UniProtKB-KW"/>
</dbReference>
<dbReference type="PANTHER" id="PTHR11089">
    <property type="entry name" value="GTP-BINDING PROTEIN-RELATED"/>
    <property type="match status" value="1"/>
</dbReference>
<dbReference type="CDD" id="cd01858">
    <property type="entry name" value="NGP_1"/>
    <property type="match status" value="1"/>
</dbReference>
<dbReference type="InterPro" id="IPR027417">
    <property type="entry name" value="P-loop_NTPase"/>
</dbReference>
<gene>
    <name evidence="11" type="ORF">B0T18DRAFT_477087</name>
</gene>
<feature type="domain" description="CP-type G" evidence="10">
    <location>
        <begin position="222"/>
        <end position="383"/>
    </location>
</feature>
<evidence type="ECO:0000256" key="8">
    <source>
        <dbReference type="RuleBase" id="RU364023"/>
    </source>
</evidence>
<dbReference type="InterPro" id="IPR023179">
    <property type="entry name" value="GTP-bd_ortho_bundle_sf"/>
</dbReference>
<accession>A0AA40FA20</accession>
<evidence type="ECO:0000313" key="12">
    <source>
        <dbReference type="Proteomes" id="UP001172155"/>
    </source>
</evidence>
<dbReference type="InterPro" id="IPR024929">
    <property type="entry name" value="GNL2_CP_dom"/>
</dbReference>
<dbReference type="Proteomes" id="UP001172155">
    <property type="component" value="Unassembled WGS sequence"/>
</dbReference>
<evidence type="ECO:0000256" key="6">
    <source>
        <dbReference type="ARBA" id="ARBA00023134"/>
    </source>
</evidence>
<evidence type="ECO:0000256" key="4">
    <source>
        <dbReference type="ARBA" id="ARBA00022517"/>
    </source>
</evidence>
<evidence type="ECO:0000256" key="1">
    <source>
        <dbReference type="ARBA" id="ARBA00003892"/>
    </source>
</evidence>
<dbReference type="Pfam" id="PF08153">
    <property type="entry name" value="NGP1NT"/>
    <property type="match status" value="1"/>
</dbReference>
<evidence type="ECO:0000256" key="9">
    <source>
        <dbReference type="SAM" id="MobiDB-lite"/>
    </source>
</evidence>
<dbReference type="InterPro" id="IPR030378">
    <property type="entry name" value="G_CP_dom"/>
</dbReference>
<dbReference type="AlphaFoldDB" id="A0AA40FA20"/>
<dbReference type="Pfam" id="PF01926">
    <property type="entry name" value="MMR_HSR1"/>
    <property type="match status" value="1"/>
</dbReference>
<keyword evidence="12" id="KW-1185">Reference proteome</keyword>
<dbReference type="FunFam" id="3.40.50.300:FF:000559">
    <property type="entry name" value="Nuclear/nucleolar GTPase 2"/>
    <property type="match status" value="1"/>
</dbReference>
<reference evidence="11" key="1">
    <citation type="submission" date="2023-06" db="EMBL/GenBank/DDBJ databases">
        <title>Genome-scale phylogeny and comparative genomics of the fungal order Sordariales.</title>
        <authorList>
            <consortium name="Lawrence Berkeley National Laboratory"/>
            <person name="Hensen N."/>
            <person name="Bonometti L."/>
            <person name="Westerberg I."/>
            <person name="Brannstrom I.O."/>
            <person name="Guillou S."/>
            <person name="Cros-Aarteil S."/>
            <person name="Calhoun S."/>
            <person name="Haridas S."/>
            <person name="Kuo A."/>
            <person name="Mondo S."/>
            <person name="Pangilinan J."/>
            <person name="Riley R."/>
            <person name="LaButti K."/>
            <person name="Andreopoulos B."/>
            <person name="Lipzen A."/>
            <person name="Chen C."/>
            <person name="Yanf M."/>
            <person name="Daum C."/>
            <person name="Ng V."/>
            <person name="Clum A."/>
            <person name="Steindorff A."/>
            <person name="Ohm R."/>
            <person name="Martin F."/>
            <person name="Silar P."/>
            <person name="Natvig D."/>
            <person name="Lalanne C."/>
            <person name="Gautier V."/>
            <person name="Ament-velasquez S.L."/>
            <person name="Kruys A."/>
            <person name="Hutchinson M.I."/>
            <person name="Powell A.J."/>
            <person name="Barry K."/>
            <person name="Miller A.N."/>
            <person name="Grigoriev I.V."/>
            <person name="Debuchy R."/>
            <person name="Gladieux P."/>
            <person name="Thoren M.H."/>
            <person name="Johannesson H."/>
        </authorList>
    </citation>
    <scope>NUCLEOTIDE SEQUENCE</scope>
    <source>
        <strain evidence="11">SMH3187-1</strain>
    </source>
</reference>
<keyword evidence="4" id="KW-0690">Ribosome biogenesis</keyword>